<evidence type="ECO:0000256" key="1">
    <source>
        <dbReference type="SAM" id="MobiDB-lite"/>
    </source>
</evidence>
<feature type="compositionally biased region" description="Basic and acidic residues" evidence="1">
    <location>
        <begin position="1512"/>
        <end position="1521"/>
    </location>
</feature>
<feature type="compositionally biased region" description="Polar residues" evidence="1">
    <location>
        <begin position="1122"/>
        <end position="1132"/>
    </location>
</feature>
<feature type="compositionally biased region" description="Low complexity" evidence="1">
    <location>
        <begin position="11"/>
        <end position="58"/>
    </location>
</feature>
<feature type="compositionally biased region" description="Basic and acidic residues" evidence="1">
    <location>
        <begin position="785"/>
        <end position="798"/>
    </location>
</feature>
<feature type="region of interest" description="Disordered" evidence="1">
    <location>
        <begin position="1"/>
        <end position="167"/>
    </location>
</feature>
<feature type="compositionally biased region" description="Basic and acidic residues" evidence="1">
    <location>
        <begin position="1003"/>
        <end position="1015"/>
    </location>
</feature>
<feature type="compositionally biased region" description="Polar residues" evidence="1">
    <location>
        <begin position="324"/>
        <end position="359"/>
    </location>
</feature>
<feature type="compositionally biased region" description="Polar residues" evidence="1">
    <location>
        <begin position="1488"/>
        <end position="1505"/>
    </location>
</feature>
<proteinExistence type="predicted"/>
<feature type="compositionally biased region" description="Polar residues" evidence="1">
    <location>
        <begin position="384"/>
        <end position="394"/>
    </location>
</feature>
<reference evidence="2" key="1">
    <citation type="journal article" date="2020" name="Phytopathology">
        <title>Genome Sequence Resources of Colletotrichum truncatum, C. plurivorum, C. musicola, and C. sojae: Four Species Pathogenic to Soybean (Glycine max).</title>
        <authorList>
            <person name="Rogerio F."/>
            <person name="Boufleur T.R."/>
            <person name="Ciampi-Guillardi M."/>
            <person name="Sukno S.A."/>
            <person name="Thon M.R."/>
            <person name="Massola Junior N.S."/>
            <person name="Baroncelli R."/>
        </authorList>
    </citation>
    <scope>NUCLEOTIDE SEQUENCE</scope>
    <source>
        <strain evidence="2">LFN00145</strain>
    </source>
</reference>
<gene>
    <name evidence="2" type="ORF">CPLU01_04029</name>
</gene>
<name>A0A8H6KRI4_9PEZI</name>
<feature type="compositionally biased region" description="Polar residues" evidence="1">
    <location>
        <begin position="872"/>
        <end position="890"/>
    </location>
</feature>
<feature type="compositionally biased region" description="Polar residues" evidence="1">
    <location>
        <begin position="1384"/>
        <end position="1397"/>
    </location>
</feature>
<feature type="compositionally biased region" description="Low complexity" evidence="1">
    <location>
        <begin position="691"/>
        <end position="701"/>
    </location>
</feature>
<sequence>MFGGSRRHRQANQPLTAATANPNAATAAASAFARRASSSSSLSSAAAAAALRARPTTPINVAEVQTKRTQKRSASVSSLGSQDTRRSLQRSPSQSSMTERTFRSPSPHRTPAAPEDAPPVPTIPDDMRSNGGGGGGSAHARATSLQMQPFRVASQKTRDGAGSWFGAATEGDMANVRTSDAPLRVASPESRSGAVSPTSSINFSYPRGLHGTSPPATPTIESMKMTSSQRLASPRRAESVTSRSANSDQTLVYDPNSRRMIPKADLLAREQIIRDASEKPVKKKRQQHQQGLPIARSGSHLAKGTMGRTQTTAVEVEAKRQEQPRAQQVHDTSAGAAQQRTMQGQSLIRKTPQPATMPTQVEKAPPRNDSPSRPSTAEKPISPPSTMSSPESNRQSSVSSPEPEQPHTQDVRKTDGATVLPHSEPRKGAPVLARKPSTVQEESEDDLESSEDEAVREPAAQHDVANVLDAVPVRSPAVPKQPSLSSESTVVEPPAVATSERQPSPPEHRQNGSVRASRTHSSSPGRSARFVIGADQLVVRHEPPPRSVSPRKSAMKHSTSPSRGASPTDESSEASGPSRYGSEVAAGETSMARKKSVRVSFDDENTKVVGQAVAKPELDSPVPPSPQQAKRHWYNHLGRNRKKDVVELDDDEIMKPRPALPSFGSVREKKNREVEEERPLVRPIEPPSPSSPATSAKPTSPIQDEAQSAPVGQSSDDNIGAILSQEQTARNAANISRFREPLPPVVTSMEGSGYYSPSSTSSEDEDEDEDHEIVQEPDATLPPEQVREEILANHRELDGAATESAAQIVPGHQNETKATQSRGDVPAISVIQPTPTPKETMTATQLGPSDPGYFDVPGQFPEDDSDDGSSSPTAPLNSSLPNEVQPQGPRNSERTVAFAPSAQKTTYEPLAEETESEGDSIYSDAYEDLSEADGGGFMSLDAIITTPIPDKVSQKLFEKVLAAPSPHTADSSREDPSQAGPGSAAAQPEDEWERAKVYWRGLTSDKRKQLEKEATEEAGAEGDLEEVVQPKKTKRKKSVRRNDPTEQSKAVSDTDRVYQIQPGTRVVDEEEAPPRTLGCNQLPHDSGSRKLQKSLRGTQAQAPTVAGMGMRKTLRNDPSMAPIQTTEQAQVGNSGGRMRKSMRQNGSSGVSPSSRPLSLQGPAPTRDVDQEKRSKHMSLDASMTSTEMAKSIQATLRRRASDSSESSFKRARPRKEGLGFRRSMRSNAATPDPSTAGRNSRFSLRSASPPGSPPSPPVSMGTRMTMRTLRSDSSDGSTRRMRLPSFGKSPTKKSIGRSGNRSRFGDSSDEEDAGPSTFRSRFAESSDEDEPTPLPVSHATSKNVRTSSSAAAAAMKTPPPLRHDEKGEESPDLPDSSDEEEMPVQSQKHMSPRQVSGASGRLVKSQSDNRGLQRAGSGRGALAESATAPAMGTQVMSRPSHQRKGSFLSVLRRKKDNDVGKISRPTPGESAARTDTKLERSPEDISALRNNTTSPKSKLQKSPTDNWPLVEKTIDDEKRPMSADNDTAMDASRPVFAQRRSTNQVLTRGPGELDTQLDSTKKKKKFGALRRMFKLDD</sequence>
<keyword evidence="3" id="KW-1185">Reference proteome</keyword>
<dbReference type="Proteomes" id="UP000654918">
    <property type="component" value="Unassembled WGS sequence"/>
</dbReference>
<feature type="compositionally biased region" description="Basic and acidic residues" evidence="1">
    <location>
        <begin position="1472"/>
        <end position="1483"/>
    </location>
</feature>
<feature type="region of interest" description="Disordered" evidence="1">
    <location>
        <begin position="181"/>
        <end position="935"/>
    </location>
</feature>
<feature type="compositionally biased region" description="Polar residues" evidence="1">
    <location>
        <begin position="556"/>
        <end position="575"/>
    </location>
</feature>
<organism evidence="2 3">
    <name type="scientific">Colletotrichum plurivorum</name>
    <dbReference type="NCBI Taxonomy" id="2175906"/>
    <lineage>
        <taxon>Eukaryota</taxon>
        <taxon>Fungi</taxon>
        <taxon>Dikarya</taxon>
        <taxon>Ascomycota</taxon>
        <taxon>Pezizomycotina</taxon>
        <taxon>Sordariomycetes</taxon>
        <taxon>Hypocreomycetidae</taxon>
        <taxon>Glomerellales</taxon>
        <taxon>Glomerellaceae</taxon>
        <taxon>Colletotrichum</taxon>
        <taxon>Colletotrichum orchidearum species complex</taxon>
    </lineage>
</organism>
<feature type="compositionally biased region" description="Basic and acidic residues" evidence="1">
    <location>
        <begin position="666"/>
        <end position="680"/>
    </location>
</feature>
<feature type="compositionally biased region" description="Polar residues" evidence="1">
    <location>
        <begin position="72"/>
        <end position="82"/>
    </location>
</feature>
<feature type="compositionally biased region" description="Basic residues" evidence="1">
    <location>
        <begin position="1"/>
        <end position="10"/>
    </location>
</feature>
<feature type="compositionally biased region" description="Polar residues" evidence="1">
    <location>
        <begin position="189"/>
        <end position="203"/>
    </location>
</feature>
<feature type="compositionally biased region" description="Acidic residues" evidence="1">
    <location>
        <begin position="762"/>
        <end position="771"/>
    </location>
</feature>
<feature type="compositionally biased region" description="Polar residues" evidence="1">
    <location>
        <begin position="1181"/>
        <end position="1194"/>
    </location>
</feature>
<feature type="compositionally biased region" description="Basic and acidic residues" evidence="1">
    <location>
        <begin position="1040"/>
        <end position="1056"/>
    </location>
</feature>
<comment type="caution">
    <text evidence="2">The sequence shown here is derived from an EMBL/GenBank/DDBJ whole genome shotgun (WGS) entry which is preliminary data.</text>
</comment>
<feature type="compositionally biased region" description="Polar residues" evidence="1">
    <location>
        <begin position="511"/>
        <end position="525"/>
    </location>
</feature>
<feature type="compositionally biased region" description="Basic residues" evidence="1">
    <location>
        <begin position="629"/>
        <end position="642"/>
    </location>
</feature>
<feature type="compositionally biased region" description="Basic and acidic residues" evidence="1">
    <location>
        <begin position="266"/>
        <end position="280"/>
    </location>
</feature>
<feature type="compositionally biased region" description="Polar residues" evidence="1">
    <location>
        <begin position="831"/>
        <end position="847"/>
    </location>
</feature>
<feature type="compositionally biased region" description="Basic and acidic residues" evidence="1">
    <location>
        <begin position="404"/>
        <end position="415"/>
    </location>
</feature>
<feature type="compositionally biased region" description="Polar residues" evidence="1">
    <location>
        <begin position="239"/>
        <end position="250"/>
    </location>
</feature>
<protein>
    <submittedName>
        <fullName evidence="2">Uncharacterized protein</fullName>
    </submittedName>
</protein>
<evidence type="ECO:0000313" key="2">
    <source>
        <dbReference type="EMBL" id="KAF6835926.1"/>
    </source>
</evidence>
<feature type="compositionally biased region" description="Acidic residues" evidence="1">
    <location>
        <begin position="1370"/>
        <end position="1382"/>
    </location>
</feature>
<accession>A0A8H6KRI4</accession>
<dbReference type="EMBL" id="WIGO01000036">
    <property type="protein sequence ID" value="KAF6835926.1"/>
    <property type="molecule type" value="Genomic_DNA"/>
</dbReference>
<feature type="region of interest" description="Disordered" evidence="1">
    <location>
        <begin position="962"/>
        <end position="1559"/>
    </location>
</feature>
<feature type="compositionally biased region" description="Polar residues" evidence="1">
    <location>
        <begin position="1225"/>
        <end position="1242"/>
    </location>
</feature>
<feature type="compositionally biased region" description="Low complexity" evidence="1">
    <location>
        <begin position="1146"/>
        <end position="1159"/>
    </location>
</feature>
<evidence type="ECO:0000313" key="3">
    <source>
        <dbReference type="Proteomes" id="UP000654918"/>
    </source>
</evidence>
<feature type="compositionally biased region" description="Polar residues" evidence="1">
    <location>
        <begin position="724"/>
        <end position="734"/>
    </location>
</feature>
<feature type="compositionally biased region" description="Acidic residues" evidence="1">
    <location>
        <begin position="441"/>
        <end position="452"/>
    </location>
</feature>
<feature type="compositionally biased region" description="Acidic residues" evidence="1">
    <location>
        <begin position="1016"/>
        <end position="1026"/>
    </location>
</feature>